<gene>
    <name evidence="1" type="ORF">SAMN04488029_4045</name>
</gene>
<protein>
    <submittedName>
        <fullName evidence="1">Uncharacterized protein</fullName>
    </submittedName>
</protein>
<dbReference type="AlphaFoldDB" id="A0A1W2GR31"/>
<keyword evidence="2" id="KW-1185">Reference proteome</keyword>
<name>A0A1W2GR31_REIFA</name>
<reference evidence="1 2" key="1">
    <citation type="submission" date="2017-04" db="EMBL/GenBank/DDBJ databases">
        <authorList>
            <person name="Afonso C.L."/>
            <person name="Miller P.J."/>
            <person name="Scott M.A."/>
            <person name="Spackman E."/>
            <person name="Goraichik I."/>
            <person name="Dimitrov K.M."/>
            <person name="Suarez D.L."/>
            <person name="Swayne D.E."/>
        </authorList>
    </citation>
    <scope>NUCLEOTIDE SEQUENCE [LARGE SCALE GENOMIC DNA]</scope>
    <source>
        <strain evidence="1 2">DSM 26133</strain>
    </source>
</reference>
<evidence type="ECO:0000313" key="2">
    <source>
        <dbReference type="Proteomes" id="UP000192472"/>
    </source>
</evidence>
<dbReference type="EMBL" id="FWYF01000005">
    <property type="protein sequence ID" value="SMD39107.1"/>
    <property type="molecule type" value="Genomic_DNA"/>
</dbReference>
<dbReference type="Proteomes" id="UP000192472">
    <property type="component" value="Unassembled WGS sequence"/>
</dbReference>
<proteinExistence type="predicted"/>
<sequence length="126" mass="14983">MINNFPKNREPNALKIKNWCIETFSSASWLIIVSRCYPELLECDRKVSIVNIHERTVFDEDHINILNRCIMELYDCVIPEAISSYSSNFDVKKGFKIEWLDRVTGRMKISYTLKRPLNWFTDLFNE</sequence>
<evidence type="ECO:0000313" key="1">
    <source>
        <dbReference type="EMBL" id="SMD39107.1"/>
    </source>
</evidence>
<accession>A0A1W2GR31</accession>
<organism evidence="1 2">
    <name type="scientific">Reichenbachiella faecimaris</name>
    <dbReference type="NCBI Taxonomy" id="692418"/>
    <lineage>
        <taxon>Bacteria</taxon>
        <taxon>Pseudomonadati</taxon>
        <taxon>Bacteroidota</taxon>
        <taxon>Cytophagia</taxon>
        <taxon>Cytophagales</taxon>
        <taxon>Reichenbachiellaceae</taxon>
        <taxon>Reichenbachiella</taxon>
    </lineage>
</organism>
<dbReference type="STRING" id="692418.SAMN04488029_4045"/>